<keyword evidence="3" id="KW-1185">Reference proteome</keyword>
<evidence type="ECO:0000313" key="3">
    <source>
        <dbReference type="Proteomes" id="UP000271098"/>
    </source>
</evidence>
<keyword evidence="1" id="KW-0732">Signal</keyword>
<accession>A0A183CWA2</accession>
<evidence type="ECO:0000313" key="4">
    <source>
        <dbReference type="WBParaSite" id="GPUH_0000074301-mRNA-1"/>
    </source>
</evidence>
<proteinExistence type="predicted"/>
<protein>
    <submittedName>
        <fullName evidence="4">Beta/gamma crystallin 'Greek key' domain-containing protein</fullName>
    </submittedName>
</protein>
<sequence length="136" mass="15511">MRIFRLLNFNTKRCLFCAVFALLLIFTALAVCPVSENIPPPICAFLFVDNNCSDTFYAVKEDSEEMAMNDLWNDRITLAIIRPDCYLDLYDGANVTDAHRFLGGEISDGNVYDLSWYAFANRTSSYICRCAGFMRI</sequence>
<feature type="chain" id="PRO_5043138482" evidence="1">
    <location>
        <begin position="31"/>
        <end position="136"/>
    </location>
</feature>
<name>A0A183CWA2_9BILA</name>
<dbReference type="Proteomes" id="UP000271098">
    <property type="component" value="Unassembled WGS sequence"/>
</dbReference>
<dbReference type="WBParaSite" id="GPUH_0000074301-mRNA-1">
    <property type="protein sequence ID" value="GPUH_0000074301-mRNA-1"/>
    <property type="gene ID" value="GPUH_0000074301"/>
</dbReference>
<organism evidence="4">
    <name type="scientific">Gongylonema pulchrum</name>
    <dbReference type="NCBI Taxonomy" id="637853"/>
    <lineage>
        <taxon>Eukaryota</taxon>
        <taxon>Metazoa</taxon>
        <taxon>Ecdysozoa</taxon>
        <taxon>Nematoda</taxon>
        <taxon>Chromadorea</taxon>
        <taxon>Rhabditida</taxon>
        <taxon>Spirurina</taxon>
        <taxon>Spiruromorpha</taxon>
        <taxon>Spiruroidea</taxon>
        <taxon>Gongylonematidae</taxon>
        <taxon>Gongylonema</taxon>
    </lineage>
</organism>
<dbReference type="OrthoDB" id="5807788at2759"/>
<reference evidence="2 3" key="2">
    <citation type="submission" date="2018-11" db="EMBL/GenBank/DDBJ databases">
        <authorList>
            <consortium name="Pathogen Informatics"/>
        </authorList>
    </citation>
    <scope>NUCLEOTIDE SEQUENCE [LARGE SCALE GENOMIC DNA]</scope>
</reference>
<gene>
    <name evidence="2" type="ORF">GPUH_LOCUS743</name>
</gene>
<evidence type="ECO:0000313" key="2">
    <source>
        <dbReference type="EMBL" id="VDK28645.1"/>
    </source>
</evidence>
<dbReference type="Gene3D" id="2.60.20.10">
    <property type="entry name" value="Crystallins"/>
    <property type="match status" value="1"/>
</dbReference>
<evidence type="ECO:0000256" key="1">
    <source>
        <dbReference type="SAM" id="SignalP"/>
    </source>
</evidence>
<dbReference type="AlphaFoldDB" id="A0A183CWA2"/>
<feature type="signal peptide" evidence="1">
    <location>
        <begin position="1"/>
        <end position="30"/>
    </location>
</feature>
<reference evidence="4" key="1">
    <citation type="submission" date="2016-06" db="UniProtKB">
        <authorList>
            <consortium name="WormBaseParasite"/>
        </authorList>
    </citation>
    <scope>IDENTIFICATION</scope>
</reference>
<dbReference type="EMBL" id="UYRT01000740">
    <property type="protein sequence ID" value="VDK28645.1"/>
    <property type="molecule type" value="Genomic_DNA"/>
</dbReference>